<dbReference type="InterPro" id="IPR025161">
    <property type="entry name" value="IS402-like_dom"/>
</dbReference>
<protein>
    <recommendedName>
        <fullName evidence="1">Insertion element IS402-like domain-containing protein</fullName>
    </recommendedName>
</protein>
<accession>A0ABN1W401</accession>
<organism evidence="2 3">
    <name type="scientific">Kitasatospora nipponensis</name>
    <dbReference type="NCBI Taxonomy" id="258049"/>
    <lineage>
        <taxon>Bacteria</taxon>
        <taxon>Bacillati</taxon>
        <taxon>Actinomycetota</taxon>
        <taxon>Actinomycetes</taxon>
        <taxon>Kitasatosporales</taxon>
        <taxon>Streptomycetaceae</taxon>
        <taxon>Kitasatospora</taxon>
    </lineage>
</organism>
<sequence>MARLKPWEVSDELWAVIEPLLPKVERRTRYPGRKRLDDRRVLQGVLFVLHTGISWGHLPQELGFGSGMTCWRRLAQWHEAGVWQRLHEVLLARLRAADALDFSRAAVDSSHVRALKGAPRRDEAQLTGAERAASTI</sequence>
<evidence type="ECO:0000313" key="3">
    <source>
        <dbReference type="Proteomes" id="UP001500037"/>
    </source>
</evidence>
<comment type="caution">
    <text evidence="2">The sequence shown here is derived from an EMBL/GenBank/DDBJ whole genome shotgun (WGS) entry which is preliminary data.</text>
</comment>
<dbReference type="Proteomes" id="UP001500037">
    <property type="component" value="Unassembled WGS sequence"/>
</dbReference>
<dbReference type="EMBL" id="BAAALF010000035">
    <property type="protein sequence ID" value="GAA1234564.1"/>
    <property type="molecule type" value="Genomic_DNA"/>
</dbReference>
<dbReference type="PANTHER" id="PTHR46637:SF1">
    <property type="entry name" value="BLL5188 PROTEIN"/>
    <property type="match status" value="1"/>
</dbReference>
<evidence type="ECO:0000313" key="2">
    <source>
        <dbReference type="EMBL" id="GAA1234564.1"/>
    </source>
</evidence>
<proteinExistence type="predicted"/>
<feature type="domain" description="Insertion element IS402-like" evidence="1">
    <location>
        <begin position="9"/>
        <end position="87"/>
    </location>
</feature>
<dbReference type="InterPro" id="IPR052909">
    <property type="entry name" value="Transposase_6_like"/>
</dbReference>
<gene>
    <name evidence="2" type="ORF">GCM10009665_25950</name>
</gene>
<dbReference type="Pfam" id="PF13340">
    <property type="entry name" value="DUF4096"/>
    <property type="match status" value="1"/>
</dbReference>
<name>A0ABN1W401_9ACTN</name>
<dbReference type="PANTHER" id="PTHR46637">
    <property type="entry name" value="TIS1421-TRANSPOSASE PROTEIN A"/>
    <property type="match status" value="1"/>
</dbReference>
<reference evidence="2 3" key="1">
    <citation type="journal article" date="2019" name="Int. J. Syst. Evol. Microbiol.">
        <title>The Global Catalogue of Microorganisms (GCM) 10K type strain sequencing project: providing services to taxonomists for standard genome sequencing and annotation.</title>
        <authorList>
            <consortium name="The Broad Institute Genomics Platform"/>
            <consortium name="The Broad Institute Genome Sequencing Center for Infectious Disease"/>
            <person name="Wu L."/>
            <person name="Ma J."/>
        </authorList>
    </citation>
    <scope>NUCLEOTIDE SEQUENCE [LARGE SCALE GENOMIC DNA]</scope>
    <source>
        <strain evidence="2 3">JCM 13004</strain>
    </source>
</reference>
<keyword evidence="3" id="KW-1185">Reference proteome</keyword>
<evidence type="ECO:0000259" key="1">
    <source>
        <dbReference type="Pfam" id="PF13340"/>
    </source>
</evidence>